<evidence type="ECO:0000256" key="5">
    <source>
        <dbReference type="RuleBase" id="RU362059"/>
    </source>
</evidence>
<dbReference type="Proteomes" id="UP000663880">
    <property type="component" value="Unassembled WGS sequence"/>
</dbReference>
<evidence type="ECO:0000256" key="3">
    <source>
        <dbReference type="ARBA" id="ARBA00022679"/>
    </source>
</evidence>
<reference evidence="6" key="1">
    <citation type="submission" date="2021-02" db="EMBL/GenBank/DDBJ databases">
        <authorList>
            <person name="Steward A R."/>
        </authorList>
    </citation>
    <scope>NUCLEOTIDE SEQUENCE</scope>
</reference>
<proteinExistence type="inferred from homology"/>
<evidence type="ECO:0000256" key="1">
    <source>
        <dbReference type="ARBA" id="ARBA00009995"/>
    </source>
</evidence>
<accession>A0A821W7R1</accession>
<evidence type="ECO:0000313" key="7">
    <source>
        <dbReference type="Proteomes" id="UP000663880"/>
    </source>
</evidence>
<keyword evidence="5" id="KW-0812">Transmembrane</keyword>
<dbReference type="Pfam" id="PF00201">
    <property type="entry name" value="UDPGT"/>
    <property type="match status" value="1"/>
</dbReference>
<keyword evidence="3 4" id="KW-0808">Transferase</keyword>
<dbReference type="PANTHER" id="PTHR48043">
    <property type="entry name" value="EG:EG0003.4 PROTEIN-RELATED"/>
    <property type="match status" value="1"/>
</dbReference>
<keyword evidence="2 4" id="KW-0328">Glycosyltransferase</keyword>
<gene>
    <name evidence="6" type="ORF">PMACD_LOCUS12935</name>
</gene>
<dbReference type="EC" id="2.4.1.17" evidence="5"/>
<dbReference type="InterPro" id="IPR002213">
    <property type="entry name" value="UDP_glucos_trans"/>
</dbReference>
<dbReference type="SUPFAM" id="SSF53756">
    <property type="entry name" value="UDP-Glycosyltransferase/glycogen phosphorylase"/>
    <property type="match status" value="1"/>
</dbReference>
<keyword evidence="7" id="KW-1185">Reference proteome</keyword>
<comment type="subcellular location">
    <subcellularLocation>
        <location evidence="5">Membrane</location>
        <topology evidence="5">Single-pass membrane protein</topology>
    </subcellularLocation>
</comment>
<dbReference type="EMBL" id="CAJOBZ010000054">
    <property type="protein sequence ID" value="CAF4920081.1"/>
    <property type="molecule type" value="Genomic_DNA"/>
</dbReference>
<comment type="similarity">
    <text evidence="1 4">Belongs to the UDP-glycosyltransferase family.</text>
</comment>
<dbReference type="CDD" id="cd03784">
    <property type="entry name" value="GT1_Gtf-like"/>
    <property type="match status" value="1"/>
</dbReference>
<dbReference type="AlphaFoldDB" id="A0A821W7R1"/>
<dbReference type="FunFam" id="3.40.50.2000:FF:000021">
    <property type="entry name" value="UDP-glucuronosyltransferase"/>
    <property type="match status" value="1"/>
</dbReference>
<dbReference type="GO" id="GO:0016020">
    <property type="term" value="C:membrane"/>
    <property type="evidence" value="ECO:0007669"/>
    <property type="project" value="UniProtKB-SubCell"/>
</dbReference>
<evidence type="ECO:0000256" key="4">
    <source>
        <dbReference type="RuleBase" id="RU003718"/>
    </source>
</evidence>
<protein>
    <recommendedName>
        <fullName evidence="5">UDP-glucuronosyltransferase</fullName>
        <ecNumber evidence="5">2.4.1.17</ecNumber>
    </recommendedName>
</protein>
<sequence length="516" mass="58873">MLVSIVKCAILFQYCSAFKILLVFPIPYRSHAILGESFVRHLLKAGHEVTYITPYLIPQNHKNLNQIELQTKGYLDKAVTIENVLKEEINNAELLNVLMKLANLTILNENVVNLLNDKNIQFDVAVIERMFLDVYCGFSAVFNCPYVSFFPYHDDLNIFEVMHETPNPAYTANIGTGNIPPLSFYQRVQELFFHMIYKTMKAYYITPKEEEFYNIMFKPFTNRRGRDLPKYDDVKHNASLALSTSHASIGNSYLQPFSLILIGGFHIDNVLDPLPKGLKKIMDSSNGVILFSTGSQLTSEGMPKEMKTHILRVFSNLNYTVLWKATMQEESLPENVNIASWLPQQSILGHPKCVLFITHGGILSVTEAVHFGVPIIGIPMFGDQFVNIRTAVKNGIGKEVKLSINLSDTLEKAINEVSSNPRYRERAKEMSRIYHSRMVPPGVELVHWIEEVVTSRGAPHLRSRALSMPLYQKYYLDFIATILILLIALVYLLRKMFNIIVSKTSQMKKRTLKKTN</sequence>
<evidence type="ECO:0000256" key="2">
    <source>
        <dbReference type="ARBA" id="ARBA00022676"/>
    </source>
</evidence>
<dbReference type="Gene3D" id="3.40.50.2000">
    <property type="entry name" value="Glycogen Phosphorylase B"/>
    <property type="match status" value="1"/>
</dbReference>
<comment type="catalytic activity">
    <reaction evidence="5">
        <text>glucuronate acceptor + UDP-alpha-D-glucuronate = acceptor beta-D-glucuronoside + UDP + H(+)</text>
        <dbReference type="Rhea" id="RHEA:21032"/>
        <dbReference type="ChEBI" id="CHEBI:15378"/>
        <dbReference type="ChEBI" id="CHEBI:58052"/>
        <dbReference type="ChEBI" id="CHEBI:58223"/>
        <dbReference type="ChEBI" id="CHEBI:132367"/>
        <dbReference type="ChEBI" id="CHEBI:132368"/>
        <dbReference type="EC" id="2.4.1.17"/>
    </reaction>
</comment>
<dbReference type="InterPro" id="IPR035595">
    <property type="entry name" value="UDP_glycos_trans_CS"/>
</dbReference>
<feature type="transmembrane region" description="Helical" evidence="5">
    <location>
        <begin position="474"/>
        <end position="493"/>
    </location>
</feature>
<name>A0A821W7R1_9NEOP</name>
<dbReference type="PANTHER" id="PTHR48043:SF159">
    <property type="entry name" value="EG:EG0003.4 PROTEIN-RELATED"/>
    <property type="match status" value="1"/>
</dbReference>
<dbReference type="PROSITE" id="PS00375">
    <property type="entry name" value="UDPGT"/>
    <property type="match status" value="1"/>
</dbReference>
<dbReference type="OrthoDB" id="5835829at2759"/>
<keyword evidence="5" id="KW-0472">Membrane</keyword>
<dbReference type="InterPro" id="IPR050271">
    <property type="entry name" value="UDP-glycosyltransferase"/>
</dbReference>
<organism evidence="6 7">
    <name type="scientific">Pieris macdunnoughi</name>
    <dbReference type="NCBI Taxonomy" id="345717"/>
    <lineage>
        <taxon>Eukaryota</taxon>
        <taxon>Metazoa</taxon>
        <taxon>Ecdysozoa</taxon>
        <taxon>Arthropoda</taxon>
        <taxon>Hexapoda</taxon>
        <taxon>Insecta</taxon>
        <taxon>Pterygota</taxon>
        <taxon>Neoptera</taxon>
        <taxon>Endopterygota</taxon>
        <taxon>Lepidoptera</taxon>
        <taxon>Glossata</taxon>
        <taxon>Ditrysia</taxon>
        <taxon>Papilionoidea</taxon>
        <taxon>Pieridae</taxon>
        <taxon>Pierinae</taxon>
        <taxon>Pieris</taxon>
    </lineage>
</organism>
<dbReference type="GO" id="GO:0015020">
    <property type="term" value="F:glucuronosyltransferase activity"/>
    <property type="evidence" value="ECO:0007669"/>
    <property type="project" value="UniProtKB-EC"/>
</dbReference>
<comment type="caution">
    <text evidence="6">The sequence shown here is derived from an EMBL/GenBank/DDBJ whole genome shotgun (WGS) entry which is preliminary data.</text>
</comment>
<evidence type="ECO:0000313" key="6">
    <source>
        <dbReference type="EMBL" id="CAF4920081.1"/>
    </source>
</evidence>
<keyword evidence="5" id="KW-1133">Transmembrane helix</keyword>